<accession>A0A918UDK2</accession>
<dbReference type="SUPFAM" id="SSF56281">
    <property type="entry name" value="Metallo-hydrolase/oxidoreductase"/>
    <property type="match status" value="1"/>
</dbReference>
<evidence type="ECO:0000259" key="1">
    <source>
        <dbReference type="SMART" id="SM00849"/>
    </source>
</evidence>
<gene>
    <name evidence="2" type="ORF">GCM10011614_10150</name>
</gene>
<dbReference type="PANTHER" id="PTHR42663">
    <property type="entry name" value="HYDROLASE C777.06C-RELATED-RELATED"/>
    <property type="match status" value="1"/>
</dbReference>
<keyword evidence="3" id="KW-1185">Reference proteome</keyword>
<evidence type="ECO:0000313" key="2">
    <source>
        <dbReference type="EMBL" id="GGY97119.1"/>
    </source>
</evidence>
<protein>
    <submittedName>
        <fullName evidence="2">Phosphoribosyl 1,2-cyclic phosphodiesterase</fullName>
    </submittedName>
</protein>
<feature type="domain" description="Metallo-beta-lactamase" evidence="1">
    <location>
        <begin position="38"/>
        <end position="230"/>
    </location>
</feature>
<proteinExistence type="predicted"/>
<evidence type="ECO:0000313" key="3">
    <source>
        <dbReference type="Proteomes" id="UP000648075"/>
    </source>
</evidence>
<dbReference type="InterPro" id="IPR036866">
    <property type="entry name" value="RibonucZ/Hydroxyglut_hydro"/>
</dbReference>
<dbReference type="Gene3D" id="3.60.15.10">
    <property type="entry name" value="Ribonuclease Z/Hydroxyacylglutathione hydrolase-like"/>
    <property type="match status" value="1"/>
</dbReference>
<dbReference type="RefSeq" id="WP_189620034.1">
    <property type="nucleotide sequence ID" value="NZ_BMZA01000002.1"/>
</dbReference>
<reference evidence="2" key="2">
    <citation type="submission" date="2020-09" db="EMBL/GenBank/DDBJ databases">
        <authorList>
            <person name="Sun Q."/>
            <person name="Kim S."/>
        </authorList>
    </citation>
    <scope>NUCLEOTIDE SEQUENCE</scope>
    <source>
        <strain evidence="2">KCTC 32255</strain>
    </source>
</reference>
<dbReference type="Pfam" id="PF12706">
    <property type="entry name" value="Lactamase_B_2"/>
    <property type="match status" value="1"/>
</dbReference>
<organism evidence="2 3">
    <name type="scientific">Novosphingobium colocasiae</name>
    <dbReference type="NCBI Taxonomy" id="1256513"/>
    <lineage>
        <taxon>Bacteria</taxon>
        <taxon>Pseudomonadati</taxon>
        <taxon>Pseudomonadota</taxon>
        <taxon>Alphaproteobacteria</taxon>
        <taxon>Sphingomonadales</taxon>
        <taxon>Sphingomonadaceae</taxon>
        <taxon>Novosphingobium</taxon>
    </lineage>
</organism>
<dbReference type="AlphaFoldDB" id="A0A918UDK2"/>
<dbReference type="CDD" id="cd16279">
    <property type="entry name" value="metallo-hydrolase-like_MBL-fold"/>
    <property type="match status" value="1"/>
</dbReference>
<dbReference type="InterPro" id="IPR001279">
    <property type="entry name" value="Metallo-B-lactamas"/>
</dbReference>
<dbReference type="SMART" id="SM00849">
    <property type="entry name" value="Lactamase_B"/>
    <property type="match status" value="1"/>
</dbReference>
<name>A0A918UDK2_9SPHN</name>
<comment type="caution">
    <text evidence="2">The sequence shown here is derived from an EMBL/GenBank/DDBJ whole genome shotgun (WGS) entry which is preliminary data.</text>
</comment>
<dbReference type="EMBL" id="BMZA01000002">
    <property type="protein sequence ID" value="GGY97119.1"/>
    <property type="molecule type" value="Genomic_DNA"/>
</dbReference>
<reference evidence="2" key="1">
    <citation type="journal article" date="2014" name="Int. J. Syst. Evol. Microbiol.">
        <title>Complete genome sequence of Corynebacterium casei LMG S-19264T (=DSM 44701T), isolated from a smear-ripened cheese.</title>
        <authorList>
            <consortium name="US DOE Joint Genome Institute (JGI-PGF)"/>
            <person name="Walter F."/>
            <person name="Albersmeier A."/>
            <person name="Kalinowski J."/>
            <person name="Ruckert C."/>
        </authorList>
    </citation>
    <scope>NUCLEOTIDE SEQUENCE</scope>
    <source>
        <strain evidence="2">KCTC 32255</strain>
    </source>
</reference>
<dbReference type="Proteomes" id="UP000648075">
    <property type="component" value="Unassembled WGS sequence"/>
</dbReference>
<dbReference type="PANTHER" id="PTHR42663:SF6">
    <property type="entry name" value="HYDROLASE C777.06C-RELATED"/>
    <property type="match status" value="1"/>
</dbReference>
<sequence length="264" mass="29078">MKLTILGSGTSTGVPRLGGEFGAEWGLCDPDEPRNRRTRVSILLQNEAGGTVLVDTPTDLRQQLLACDVHRIDAVFWTHDHADHCHGIDDLRPLRYGRAGPIQGYAASETVRRLRQRFGYVFAGQHGYPTLVTLDNLETVRICEGFGVGHVQMPHGPAQSTGFTFDYNGKTVGYATDFSEITGGMVNLFYGCDVLVVDCLRREPHPTHAHLAMALELVSVTRCKRAVLTHLDKSMDYATLSAEVPEHVSVAYDGMVVDLEELAR</sequence>